<dbReference type="Proteomes" id="UP000094527">
    <property type="component" value="Unassembled WGS sequence"/>
</dbReference>
<dbReference type="AlphaFoldDB" id="A0A1D2MA25"/>
<comment type="caution">
    <text evidence="1">The sequence shown here is derived from an EMBL/GenBank/DDBJ whole genome shotgun (WGS) entry which is preliminary data.</text>
</comment>
<organism evidence="1 2">
    <name type="scientific">Orchesella cincta</name>
    <name type="common">Springtail</name>
    <name type="synonym">Podura cincta</name>
    <dbReference type="NCBI Taxonomy" id="48709"/>
    <lineage>
        <taxon>Eukaryota</taxon>
        <taxon>Metazoa</taxon>
        <taxon>Ecdysozoa</taxon>
        <taxon>Arthropoda</taxon>
        <taxon>Hexapoda</taxon>
        <taxon>Collembola</taxon>
        <taxon>Entomobryomorpha</taxon>
        <taxon>Entomobryoidea</taxon>
        <taxon>Orchesellidae</taxon>
        <taxon>Orchesellinae</taxon>
        <taxon>Orchesella</taxon>
    </lineage>
</organism>
<evidence type="ECO:0000313" key="2">
    <source>
        <dbReference type="Proteomes" id="UP000094527"/>
    </source>
</evidence>
<evidence type="ECO:0000313" key="1">
    <source>
        <dbReference type="EMBL" id="ODM89744.1"/>
    </source>
</evidence>
<proteinExistence type="predicted"/>
<reference evidence="1 2" key="1">
    <citation type="journal article" date="2016" name="Genome Biol. Evol.">
        <title>Gene Family Evolution Reflects Adaptation to Soil Environmental Stressors in the Genome of the Collembolan Orchesella cincta.</title>
        <authorList>
            <person name="Faddeeva-Vakhrusheva A."/>
            <person name="Derks M.F."/>
            <person name="Anvar S.Y."/>
            <person name="Agamennone V."/>
            <person name="Suring W."/>
            <person name="Smit S."/>
            <person name="van Straalen N.M."/>
            <person name="Roelofs D."/>
        </authorList>
    </citation>
    <scope>NUCLEOTIDE SEQUENCE [LARGE SCALE GENOMIC DNA]</scope>
    <source>
        <tissue evidence="1">Mixed pool</tissue>
    </source>
</reference>
<protein>
    <submittedName>
        <fullName evidence="1">Uncharacterized protein</fullName>
    </submittedName>
</protein>
<accession>A0A1D2MA25</accession>
<name>A0A1D2MA25_ORCCI</name>
<keyword evidence="2" id="KW-1185">Reference proteome</keyword>
<sequence>MLIGKVSTLPALLTIDTKESTKPLSTIVIRQAEFGLNRFSGKDPWLFQDIDACSQQTLTLVRPVSYEESAITQFSPYKKNPYSPDILGTYLNKITSLLMASSKNLKGCEVKAPAHLSHCTADRRRFKLFVALWFTQQRNLKGREYYDCHDMEMRKAFAYGEPVLLDGNR</sequence>
<gene>
    <name evidence="1" type="ORF">Ocin01_16938</name>
</gene>
<dbReference type="EMBL" id="LJIJ01002403">
    <property type="protein sequence ID" value="ODM89744.1"/>
    <property type="molecule type" value="Genomic_DNA"/>
</dbReference>